<gene>
    <name evidence="1" type="ORF">BCB44BAC_02675</name>
</gene>
<dbReference type="Proteomes" id="UP000242164">
    <property type="component" value="Unassembled WGS sequence"/>
</dbReference>
<dbReference type="InterPro" id="IPR029063">
    <property type="entry name" value="SAM-dependent_MTases_sf"/>
</dbReference>
<sequence>MDCLEGMKIIKNKSIDMILCNLPYGTTACNWGGIIPFEPLWE</sequence>
<organism evidence="1 2">
    <name type="scientific">Bacillus cytotoxicus</name>
    <dbReference type="NCBI Taxonomy" id="580165"/>
    <lineage>
        <taxon>Bacteria</taxon>
        <taxon>Bacillati</taxon>
        <taxon>Bacillota</taxon>
        <taxon>Bacilli</taxon>
        <taxon>Bacillales</taxon>
        <taxon>Bacillaceae</taxon>
        <taxon>Bacillus</taxon>
        <taxon>Bacillus cereus group</taxon>
    </lineage>
</organism>
<dbReference type="EMBL" id="FMIK01000034">
    <property type="protein sequence ID" value="SCL95956.1"/>
    <property type="molecule type" value="Genomic_DNA"/>
</dbReference>
<reference evidence="1 2" key="1">
    <citation type="submission" date="2016-08" db="EMBL/GenBank/DDBJ databases">
        <authorList>
            <person name="Loux V."/>
            <person name="Rue O."/>
        </authorList>
    </citation>
    <scope>NUCLEOTIDE SEQUENCE [LARGE SCALE GENOMIC DNA]</scope>
    <source>
        <strain evidence="1 2">AFSSA_08CEB44bac</strain>
    </source>
</reference>
<evidence type="ECO:0000313" key="2">
    <source>
        <dbReference type="Proteomes" id="UP000242164"/>
    </source>
</evidence>
<comment type="caution">
    <text evidence="1">The sequence shown here is derived from an EMBL/GenBank/DDBJ whole genome shotgun (WGS) entry which is preliminary data.</text>
</comment>
<protein>
    <submittedName>
        <fullName evidence="1">Uncharacterized protein</fullName>
    </submittedName>
</protein>
<proteinExistence type="predicted"/>
<dbReference type="SUPFAM" id="SSF53335">
    <property type="entry name" value="S-adenosyl-L-methionine-dependent methyltransferases"/>
    <property type="match status" value="1"/>
</dbReference>
<dbReference type="AlphaFoldDB" id="A0AAX2CJF3"/>
<name>A0AAX2CJF3_9BACI</name>
<evidence type="ECO:0000313" key="1">
    <source>
        <dbReference type="EMBL" id="SCL95956.1"/>
    </source>
</evidence>
<dbReference type="Gene3D" id="3.40.50.150">
    <property type="entry name" value="Vaccinia Virus protein VP39"/>
    <property type="match status" value="1"/>
</dbReference>
<accession>A0AAX2CJF3</accession>